<accession>A0AAV6WDK1</accession>
<dbReference type="EMBL" id="WHWC01000017">
    <property type="protein sequence ID" value="KAG8366447.1"/>
    <property type="molecule type" value="Genomic_DNA"/>
</dbReference>
<protein>
    <submittedName>
        <fullName evidence="2">Uncharacterized protein</fullName>
    </submittedName>
</protein>
<sequence length="423" mass="45360">MFEICLCMVSVMDYGSASRKHLESNTIASNNKHAPLKSSLVFPGHGSGSRPAKNSDTSDTIYSSSSDSSSDDFVQVNTKTLPKFKAPNNIPKPNGGPKSLYKNEKFDVSIETFYRLEESINESPQSTSQFSDITYDSLVTHPSPILSPHVQVMERAEPTVFDPNRIPTSIFSRPSTPTEWSVASNESLFSIHIGNNSFSRDHIARINNKSGELLKSGELCRSPEIYQSGELCMADDVATPCETMGIRQTSPIAKGVESNKILDMERNPCEDMNPRETGIVVRVDDVAKVPMNNRVDANLGEFRDSPSANRHSDKSETYIQSVAVPRRRNLHTVVARLYFAVTGHASPVSGLAAVLNGHLALANGFGGQVAPPIAVSGLPARAVSGLPARAPVRAVSGPPVRAVSGPPAPVVSGLPALPVSATA</sequence>
<dbReference type="PANTHER" id="PTHR33673">
    <property type="entry name" value="SUPPRESSOR SRP40-LIKE PROTEIN"/>
    <property type="match status" value="1"/>
</dbReference>
<comment type="caution">
    <text evidence="2">The sequence shown here is derived from an EMBL/GenBank/DDBJ whole genome shotgun (WGS) entry which is preliminary data.</text>
</comment>
<dbReference type="Proteomes" id="UP000826271">
    <property type="component" value="Unassembled WGS sequence"/>
</dbReference>
<keyword evidence="3" id="KW-1185">Reference proteome</keyword>
<evidence type="ECO:0000313" key="3">
    <source>
        <dbReference type="Proteomes" id="UP000826271"/>
    </source>
</evidence>
<feature type="compositionally biased region" description="Low complexity" evidence="1">
    <location>
        <begin position="55"/>
        <end position="72"/>
    </location>
</feature>
<evidence type="ECO:0000313" key="2">
    <source>
        <dbReference type="EMBL" id="KAG8366447.1"/>
    </source>
</evidence>
<gene>
    <name evidence="2" type="ORF">BUALT_Bualt17G0080700</name>
</gene>
<evidence type="ECO:0000256" key="1">
    <source>
        <dbReference type="SAM" id="MobiDB-lite"/>
    </source>
</evidence>
<feature type="region of interest" description="Disordered" evidence="1">
    <location>
        <begin position="38"/>
        <end position="73"/>
    </location>
</feature>
<dbReference type="AlphaFoldDB" id="A0AAV6WDK1"/>
<dbReference type="PANTHER" id="PTHR33673:SF36">
    <property type="entry name" value="MYB-LIKE PROTEIN Q"/>
    <property type="match status" value="1"/>
</dbReference>
<organism evidence="2 3">
    <name type="scientific">Buddleja alternifolia</name>
    <dbReference type="NCBI Taxonomy" id="168488"/>
    <lineage>
        <taxon>Eukaryota</taxon>
        <taxon>Viridiplantae</taxon>
        <taxon>Streptophyta</taxon>
        <taxon>Embryophyta</taxon>
        <taxon>Tracheophyta</taxon>
        <taxon>Spermatophyta</taxon>
        <taxon>Magnoliopsida</taxon>
        <taxon>eudicotyledons</taxon>
        <taxon>Gunneridae</taxon>
        <taxon>Pentapetalae</taxon>
        <taxon>asterids</taxon>
        <taxon>lamiids</taxon>
        <taxon>Lamiales</taxon>
        <taxon>Scrophulariaceae</taxon>
        <taxon>Buddlejeae</taxon>
        <taxon>Buddleja</taxon>
    </lineage>
</organism>
<proteinExistence type="predicted"/>
<reference evidence="2" key="1">
    <citation type="submission" date="2019-10" db="EMBL/GenBank/DDBJ databases">
        <authorList>
            <person name="Zhang R."/>
            <person name="Pan Y."/>
            <person name="Wang J."/>
            <person name="Ma R."/>
            <person name="Yu S."/>
        </authorList>
    </citation>
    <scope>NUCLEOTIDE SEQUENCE</scope>
    <source>
        <strain evidence="2">LA-IB0</strain>
        <tissue evidence="2">Leaf</tissue>
    </source>
</reference>
<name>A0AAV6WDK1_9LAMI</name>